<dbReference type="Pfam" id="PF09339">
    <property type="entry name" value="HTH_IclR"/>
    <property type="match status" value="1"/>
</dbReference>
<gene>
    <name evidence="7" type="ORF">NONO_c20640</name>
</gene>
<dbReference type="InterPro" id="IPR036388">
    <property type="entry name" value="WH-like_DNA-bd_sf"/>
</dbReference>
<dbReference type="Proteomes" id="UP000019150">
    <property type="component" value="Chromosome"/>
</dbReference>
<dbReference type="GO" id="GO:0003700">
    <property type="term" value="F:DNA-binding transcription factor activity"/>
    <property type="evidence" value="ECO:0007669"/>
    <property type="project" value="TreeGrafter"/>
</dbReference>
<reference evidence="7 8" key="1">
    <citation type="journal article" date="2014" name="Appl. Environ. Microbiol.">
        <title>Insights into the Microbial Degradation of Rubber and Gutta-Percha by Analysis of the Complete Genome of Nocardia nova SH22a.</title>
        <authorList>
            <person name="Luo Q."/>
            <person name="Hiessl S."/>
            <person name="Poehlein A."/>
            <person name="Daniel R."/>
            <person name="Steinbuchel A."/>
        </authorList>
    </citation>
    <scope>NUCLEOTIDE SEQUENCE [LARGE SCALE GENOMIC DNA]</scope>
    <source>
        <strain evidence="7">SH22a</strain>
    </source>
</reference>
<dbReference type="GO" id="GO:0003677">
    <property type="term" value="F:DNA binding"/>
    <property type="evidence" value="ECO:0007669"/>
    <property type="project" value="UniProtKB-KW"/>
</dbReference>
<dbReference type="PROSITE" id="PS51077">
    <property type="entry name" value="HTH_ICLR"/>
    <property type="match status" value="1"/>
</dbReference>
<dbReference type="KEGG" id="nno:NONO_c20640"/>
<dbReference type="Pfam" id="PF01614">
    <property type="entry name" value="IclR_C"/>
    <property type="match status" value="1"/>
</dbReference>
<dbReference type="PROSITE" id="PS51078">
    <property type="entry name" value="ICLR_ED"/>
    <property type="match status" value="1"/>
</dbReference>
<evidence type="ECO:0000313" key="7">
    <source>
        <dbReference type="EMBL" id="AHH16863.1"/>
    </source>
</evidence>
<keyword evidence="2" id="KW-0238">DNA-binding</keyword>
<dbReference type="SUPFAM" id="SSF55781">
    <property type="entry name" value="GAF domain-like"/>
    <property type="match status" value="1"/>
</dbReference>
<dbReference type="InterPro" id="IPR050707">
    <property type="entry name" value="HTH_MetabolicPath_Reg"/>
</dbReference>
<dbReference type="HOGENOM" id="CLU_062618_7_2_11"/>
<evidence type="ECO:0000259" key="6">
    <source>
        <dbReference type="PROSITE" id="PS51078"/>
    </source>
</evidence>
<dbReference type="Gene3D" id="1.10.10.10">
    <property type="entry name" value="Winged helix-like DNA-binding domain superfamily/Winged helix DNA-binding domain"/>
    <property type="match status" value="1"/>
</dbReference>
<evidence type="ECO:0000259" key="5">
    <source>
        <dbReference type="PROSITE" id="PS51077"/>
    </source>
</evidence>
<organism evidence="7 8">
    <name type="scientific">Nocardia nova SH22a</name>
    <dbReference type="NCBI Taxonomy" id="1415166"/>
    <lineage>
        <taxon>Bacteria</taxon>
        <taxon>Bacillati</taxon>
        <taxon>Actinomycetota</taxon>
        <taxon>Actinomycetes</taxon>
        <taxon>Mycobacteriales</taxon>
        <taxon>Nocardiaceae</taxon>
        <taxon>Nocardia</taxon>
    </lineage>
</organism>
<name>W5TD50_9NOCA</name>
<dbReference type="InterPro" id="IPR005471">
    <property type="entry name" value="Tscrpt_reg_IclR_N"/>
</dbReference>
<dbReference type="PANTHER" id="PTHR30136">
    <property type="entry name" value="HELIX-TURN-HELIX TRANSCRIPTIONAL REGULATOR, ICLR FAMILY"/>
    <property type="match status" value="1"/>
</dbReference>
<accession>W5TD50</accession>
<feature type="domain" description="IclR-ED" evidence="6">
    <location>
        <begin position="74"/>
        <end position="258"/>
    </location>
</feature>
<dbReference type="EMBL" id="CP006850">
    <property type="protein sequence ID" value="AHH16863.1"/>
    <property type="molecule type" value="Genomic_DNA"/>
</dbReference>
<evidence type="ECO:0000313" key="8">
    <source>
        <dbReference type="Proteomes" id="UP000019150"/>
    </source>
</evidence>
<dbReference type="STRING" id="1415166.NONO_c20640"/>
<keyword evidence="1" id="KW-0805">Transcription regulation</keyword>
<dbReference type="InterPro" id="IPR029016">
    <property type="entry name" value="GAF-like_dom_sf"/>
</dbReference>
<evidence type="ECO:0000256" key="2">
    <source>
        <dbReference type="ARBA" id="ARBA00023125"/>
    </source>
</evidence>
<dbReference type="AlphaFoldDB" id="W5TD50"/>
<dbReference type="SMART" id="SM00346">
    <property type="entry name" value="HTH_ICLR"/>
    <property type="match status" value="1"/>
</dbReference>
<dbReference type="GO" id="GO:0045892">
    <property type="term" value="P:negative regulation of DNA-templated transcription"/>
    <property type="evidence" value="ECO:0007669"/>
    <property type="project" value="TreeGrafter"/>
</dbReference>
<dbReference type="PATRIC" id="fig|1415166.3.peg.2097"/>
<keyword evidence="8" id="KW-1185">Reference proteome</keyword>
<sequence>MPLATSAPRPLPPSMVERMTLILDMFEHRSTRLSLVEICTHSGLPRSTAHRILEQLVKLHWLEHTPSGYCLGRRSLGLGGYDGRHGEIREAAADYLHDLQLRTGMVVHLAALEGADEIFLDKLGGPFARTLESRVGRRNLAHLTTGGRAMLAWLPPEEVESMLGRRLAEPATARGWDLPGLYQELNRIRRNRGLSFDRGEWTNIMVGRMLPSVAAAVRGPQGPVAAICLCGETSFAAMERLAPLVADAAARTSRALFPEVSNRPGAAPRGHVTGPVRSSPRSA</sequence>
<dbReference type="eggNOG" id="COG1414">
    <property type="taxonomic scope" value="Bacteria"/>
</dbReference>
<keyword evidence="3" id="KW-0804">Transcription</keyword>
<evidence type="ECO:0000256" key="3">
    <source>
        <dbReference type="ARBA" id="ARBA00023163"/>
    </source>
</evidence>
<protein>
    <submittedName>
        <fullName evidence="7">Putative transcriptional regulator, IclR family</fullName>
    </submittedName>
</protein>
<dbReference type="InterPro" id="IPR036390">
    <property type="entry name" value="WH_DNA-bd_sf"/>
</dbReference>
<proteinExistence type="predicted"/>
<dbReference type="Gene3D" id="3.30.450.40">
    <property type="match status" value="1"/>
</dbReference>
<dbReference type="PANTHER" id="PTHR30136:SF35">
    <property type="entry name" value="HTH-TYPE TRANSCRIPTIONAL REGULATOR RV1719"/>
    <property type="match status" value="1"/>
</dbReference>
<dbReference type="InterPro" id="IPR014757">
    <property type="entry name" value="Tscrpt_reg_IclR_C"/>
</dbReference>
<evidence type="ECO:0000256" key="1">
    <source>
        <dbReference type="ARBA" id="ARBA00023015"/>
    </source>
</evidence>
<feature type="region of interest" description="Disordered" evidence="4">
    <location>
        <begin position="260"/>
        <end position="283"/>
    </location>
</feature>
<feature type="domain" description="HTH iclR-type" evidence="5">
    <location>
        <begin position="13"/>
        <end position="73"/>
    </location>
</feature>
<dbReference type="SUPFAM" id="SSF46785">
    <property type="entry name" value="Winged helix' DNA-binding domain"/>
    <property type="match status" value="1"/>
</dbReference>
<evidence type="ECO:0000256" key="4">
    <source>
        <dbReference type="SAM" id="MobiDB-lite"/>
    </source>
</evidence>